<evidence type="ECO:0000313" key="8">
    <source>
        <dbReference type="EMBL" id="MBU3854524.1"/>
    </source>
</evidence>
<evidence type="ECO:0000256" key="3">
    <source>
        <dbReference type="ARBA" id="ARBA00022679"/>
    </source>
</evidence>
<evidence type="ECO:0000256" key="6">
    <source>
        <dbReference type="PROSITE-ProRule" id="PRU01362"/>
    </source>
</evidence>
<evidence type="ECO:0000256" key="1">
    <source>
        <dbReference type="ARBA" id="ARBA00022649"/>
    </source>
</evidence>
<feature type="domain" description="DarT" evidence="7">
    <location>
        <begin position="1"/>
        <end position="200"/>
    </location>
</feature>
<evidence type="ECO:0000259" key="7">
    <source>
        <dbReference type="PROSITE" id="PS52018"/>
    </source>
</evidence>
<keyword evidence="3" id="KW-0808">Transferase</keyword>
<comment type="similarity">
    <text evidence="6">Belongs to the DarT ADP-ribosyltransferase family.</text>
</comment>
<dbReference type="InterPro" id="IPR029494">
    <property type="entry name" value="DarT"/>
</dbReference>
<comment type="caution">
    <text evidence="8">The sequence shown here is derived from an EMBL/GenBank/DDBJ whole genome shotgun (WGS) entry which is preliminary data.</text>
</comment>
<dbReference type="AlphaFoldDB" id="A0A9E2P231"/>
<dbReference type="GO" id="GO:0016779">
    <property type="term" value="F:nucleotidyltransferase activity"/>
    <property type="evidence" value="ECO:0007669"/>
    <property type="project" value="UniProtKB-KW"/>
</dbReference>
<reference evidence="8" key="1">
    <citation type="journal article" date="2021" name="PeerJ">
        <title>Extensive microbial diversity within the chicken gut microbiome revealed by metagenomics and culture.</title>
        <authorList>
            <person name="Gilroy R."/>
            <person name="Ravi A."/>
            <person name="Getino M."/>
            <person name="Pursley I."/>
            <person name="Horton D.L."/>
            <person name="Alikhan N.F."/>
            <person name="Baker D."/>
            <person name="Gharbi K."/>
            <person name="Hall N."/>
            <person name="Watson M."/>
            <person name="Adriaenssens E.M."/>
            <person name="Foster-Nyarko E."/>
            <person name="Jarju S."/>
            <person name="Secka A."/>
            <person name="Antonio M."/>
            <person name="Oren A."/>
            <person name="Chaudhuri R.R."/>
            <person name="La Ragione R."/>
            <person name="Hildebrand F."/>
            <person name="Pallen M.J."/>
        </authorList>
    </citation>
    <scope>NUCLEOTIDE SEQUENCE</scope>
    <source>
        <strain evidence="8">G3-2149</strain>
    </source>
</reference>
<name>A0A9E2P231_9BACT</name>
<accession>A0A9E2P231</accession>
<proteinExistence type="inferred from homology"/>
<evidence type="ECO:0000256" key="4">
    <source>
        <dbReference type="ARBA" id="ARBA00022695"/>
    </source>
</evidence>
<evidence type="ECO:0000313" key="9">
    <source>
        <dbReference type="Proteomes" id="UP000823865"/>
    </source>
</evidence>
<protein>
    <submittedName>
        <fullName evidence="8">DUF4433 domain-containing protein</fullName>
    </submittedName>
</protein>
<dbReference type="GO" id="GO:0003677">
    <property type="term" value="F:DNA binding"/>
    <property type="evidence" value="ECO:0007669"/>
    <property type="project" value="UniProtKB-UniRule"/>
</dbReference>
<dbReference type="Pfam" id="PF14487">
    <property type="entry name" value="DarT"/>
    <property type="match status" value="1"/>
</dbReference>
<reference evidence="8" key="2">
    <citation type="submission" date="2021-04" db="EMBL/GenBank/DDBJ databases">
        <authorList>
            <person name="Gilroy R."/>
        </authorList>
    </citation>
    <scope>NUCLEOTIDE SEQUENCE</scope>
    <source>
        <strain evidence="8">G3-2149</strain>
    </source>
</reference>
<dbReference type="EMBL" id="JAHLFU010000246">
    <property type="protein sequence ID" value="MBU3854524.1"/>
    <property type="molecule type" value="Genomic_DNA"/>
</dbReference>
<sequence length="201" mass="23423">MIHYQNLEFILRRGIVSRYRENNPDYIHIGAPDLISLRDEYKVGIDPPGGTLGEFIPFYFAGHSPMLYKIKTGNGVKTYPQEDIVFICCQIGKIVDYTNDWCFTDGHAKSKITEFYNDLMDLRLIDWKAVKALHWNNTFEDMDRCRKKQAEFLVKDFLPVSCIGCLVVRTEERKEEVGILLKSLNLDIPVLVDNENKLYYE</sequence>
<gene>
    <name evidence="8" type="ORF">H9789_12060</name>
</gene>
<dbReference type="GO" id="GO:0016757">
    <property type="term" value="F:glycosyltransferase activity"/>
    <property type="evidence" value="ECO:0007669"/>
    <property type="project" value="UniProtKB-KW"/>
</dbReference>
<keyword evidence="1 6" id="KW-1277">Toxin-antitoxin system</keyword>
<evidence type="ECO:0000256" key="2">
    <source>
        <dbReference type="ARBA" id="ARBA00022676"/>
    </source>
</evidence>
<keyword evidence="5 6" id="KW-0238">DNA-binding</keyword>
<keyword evidence="4" id="KW-0548">Nucleotidyltransferase</keyword>
<dbReference type="Proteomes" id="UP000823865">
    <property type="component" value="Unassembled WGS sequence"/>
</dbReference>
<organism evidence="8 9">
    <name type="scientific">Candidatus Paraprevotella stercoravium</name>
    <dbReference type="NCBI Taxonomy" id="2838725"/>
    <lineage>
        <taxon>Bacteria</taxon>
        <taxon>Pseudomonadati</taxon>
        <taxon>Bacteroidota</taxon>
        <taxon>Bacteroidia</taxon>
        <taxon>Bacteroidales</taxon>
        <taxon>Prevotellaceae</taxon>
        <taxon>Paraprevotella</taxon>
    </lineage>
</organism>
<evidence type="ECO:0000256" key="5">
    <source>
        <dbReference type="ARBA" id="ARBA00023125"/>
    </source>
</evidence>
<comment type="caution">
    <text evidence="6">Lacks conserved residue(s) required for the propagation of feature annotation.</text>
</comment>
<dbReference type="PROSITE" id="PS52018">
    <property type="entry name" value="DART"/>
    <property type="match status" value="1"/>
</dbReference>
<keyword evidence="2" id="KW-0328">Glycosyltransferase</keyword>